<keyword evidence="3 13" id="KW-0028">Amino-acid biosynthesis</keyword>
<dbReference type="PIRSF" id="PIRSF000161">
    <property type="entry name" value="DHPR"/>
    <property type="match status" value="1"/>
</dbReference>
<dbReference type="HAMAP" id="MF_00102">
    <property type="entry name" value="DapB"/>
    <property type="match status" value="1"/>
</dbReference>
<keyword evidence="4 13" id="KW-0521">NADP</keyword>
<feature type="binding site" evidence="13">
    <location>
        <position position="150"/>
    </location>
    <ligand>
        <name>(S)-2,3,4,5-tetrahydrodipicolinate</name>
        <dbReference type="ChEBI" id="CHEBI:16845"/>
    </ligand>
</feature>
<evidence type="ECO:0000256" key="2">
    <source>
        <dbReference type="ARBA" id="ARBA00022490"/>
    </source>
</evidence>
<accession>A0A246HIC5</accession>
<dbReference type="EMBL" id="NIVS01000054">
    <property type="protein sequence ID" value="OWQ50106.1"/>
    <property type="molecule type" value="Genomic_DNA"/>
</dbReference>
<evidence type="ECO:0000256" key="11">
    <source>
        <dbReference type="ARBA" id="ARBA00049080"/>
    </source>
</evidence>
<evidence type="ECO:0000256" key="10">
    <source>
        <dbReference type="ARBA" id="ARBA00038983"/>
    </source>
</evidence>
<evidence type="ECO:0000256" key="3">
    <source>
        <dbReference type="ARBA" id="ARBA00022605"/>
    </source>
</evidence>
<comment type="subunit">
    <text evidence="13">Homotetramer.</text>
</comment>
<keyword evidence="7 13" id="KW-0520">NAD</keyword>
<evidence type="ECO:0000256" key="8">
    <source>
        <dbReference type="ARBA" id="ARBA00023154"/>
    </source>
</evidence>
<comment type="similarity">
    <text evidence="1 13">Belongs to the DapB family.</text>
</comment>
<dbReference type="SUPFAM" id="SSF55347">
    <property type="entry name" value="Glyceraldehyde-3-phosphate dehydrogenase-like, C-terminal domain"/>
    <property type="match status" value="1"/>
</dbReference>
<evidence type="ECO:0000256" key="7">
    <source>
        <dbReference type="ARBA" id="ARBA00023027"/>
    </source>
</evidence>
<sequence length="246" mass="25621">MTTTPLRLLIHGASGRMGQALLRLAADNPALQVVAAVTRRSPAQRVVDGVPHFASSELSGAPEFDVAIDFSLPEGFDPVLALCVQRGAGFVSGTTGISEAQRQALIQAAGRIPLVWASNFSLGVAVLDELVERAAAALAGWDCDIVESHHTQKKDAPSGTALTLGAAAQKGGAQPHYASLRAGDIVGEHLVQFTGLGERIELTHRATNRDIFARGALFAAAQLPGRAPGSYRVRDLLDGATPPPAV</sequence>
<evidence type="ECO:0000256" key="5">
    <source>
        <dbReference type="ARBA" id="ARBA00022915"/>
    </source>
</evidence>
<feature type="binding site" evidence="13">
    <location>
        <begin position="12"/>
        <end position="17"/>
    </location>
    <ligand>
        <name>NAD(+)</name>
        <dbReference type="ChEBI" id="CHEBI:57540"/>
    </ligand>
</feature>
<dbReference type="GO" id="GO:0016726">
    <property type="term" value="F:oxidoreductase activity, acting on CH or CH2 groups, NAD or NADP as acceptor"/>
    <property type="evidence" value="ECO:0007669"/>
    <property type="project" value="UniProtKB-UniRule"/>
</dbReference>
<dbReference type="OrthoDB" id="9790352at2"/>
<dbReference type="Gene3D" id="3.40.50.720">
    <property type="entry name" value="NAD(P)-binding Rossmann-like Domain"/>
    <property type="match status" value="1"/>
</dbReference>
<evidence type="ECO:0000256" key="12">
    <source>
        <dbReference type="ARBA" id="ARBA00049396"/>
    </source>
</evidence>
<dbReference type="PANTHER" id="PTHR20836:SF0">
    <property type="entry name" value="4-HYDROXY-TETRAHYDRODIPICOLINATE REDUCTASE 1, CHLOROPLASTIC-RELATED"/>
    <property type="match status" value="1"/>
</dbReference>
<feature type="active site" description="Proton donor" evidence="13">
    <location>
        <position position="153"/>
    </location>
</feature>
<reference evidence="16 17" key="1">
    <citation type="submission" date="2017-06" db="EMBL/GenBank/DDBJ databases">
        <authorList>
            <person name="Kim H.J."/>
            <person name="Triplett B.A."/>
        </authorList>
    </citation>
    <scope>NUCLEOTIDE SEQUENCE [LARGE SCALE GENOMIC DNA]</scope>
    <source>
        <strain evidence="16 17">13146</strain>
    </source>
</reference>
<dbReference type="GO" id="GO:0005829">
    <property type="term" value="C:cytosol"/>
    <property type="evidence" value="ECO:0007669"/>
    <property type="project" value="TreeGrafter"/>
</dbReference>
<keyword evidence="2 13" id="KW-0963">Cytoplasm</keyword>
<comment type="catalytic activity">
    <reaction evidence="12 13">
        <text>(S)-2,3,4,5-tetrahydrodipicolinate + NAD(+) + H2O = (2S,4S)-4-hydroxy-2,3,4,5-tetrahydrodipicolinate + NADH + H(+)</text>
        <dbReference type="Rhea" id="RHEA:35323"/>
        <dbReference type="ChEBI" id="CHEBI:15377"/>
        <dbReference type="ChEBI" id="CHEBI:15378"/>
        <dbReference type="ChEBI" id="CHEBI:16845"/>
        <dbReference type="ChEBI" id="CHEBI:57540"/>
        <dbReference type="ChEBI" id="CHEBI:57945"/>
        <dbReference type="ChEBI" id="CHEBI:67139"/>
        <dbReference type="EC" id="1.17.1.8"/>
    </reaction>
</comment>
<evidence type="ECO:0000256" key="13">
    <source>
        <dbReference type="HAMAP-Rule" id="MF_00102"/>
    </source>
</evidence>
<comment type="subcellular location">
    <subcellularLocation>
        <location evidence="13">Cytoplasm</location>
    </subcellularLocation>
</comment>
<evidence type="ECO:0000313" key="17">
    <source>
        <dbReference type="Proteomes" id="UP000198157"/>
    </source>
</evidence>
<evidence type="ECO:0000259" key="14">
    <source>
        <dbReference type="Pfam" id="PF01113"/>
    </source>
</evidence>
<feature type="binding site" evidence="13">
    <location>
        <begin position="117"/>
        <end position="120"/>
    </location>
    <ligand>
        <name>NAD(+)</name>
        <dbReference type="ChEBI" id="CHEBI:57540"/>
    </ligand>
</feature>
<organism evidence="16 17">
    <name type="scientific">Stenotrophomonas maltophilia</name>
    <name type="common">Pseudomonas maltophilia</name>
    <name type="synonym">Xanthomonas maltophilia</name>
    <dbReference type="NCBI Taxonomy" id="40324"/>
    <lineage>
        <taxon>Bacteria</taxon>
        <taxon>Pseudomonadati</taxon>
        <taxon>Pseudomonadota</taxon>
        <taxon>Gammaproteobacteria</taxon>
        <taxon>Lysobacterales</taxon>
        <taxon>Lysobacteraceae</taxon>
        <taxon>Stenotrophomonas</taxon>
        <taxon>Stenotrophomonas maltophilia group</taxon>
    </lineage>
</organism>
<feature type="binding site" evidence="13">
    <location>
        <position position="40"/>
    </location>
    <ligand>
        <name>NADP(+)</name>
        <dbReference type="ChEBI" id="CHEBI:58349"/>
    </ligand>
</feature>
<dbReference type="EC" id="1.17.1.8" evidence="10 13"/>
<dbReference type="GO" id="GO:0019877">
    <property type="term" value="P:diaminopimelate biosynthetic process"/>
    <property type="evidence" value="ECO:0007669"/>
    <property type="project" value="UniProtKB-UniRule"/>
</dbReference>
<comment type="function">
    <text evidence="13">Catalyzes the conversion of 4-hydroxy-tetrahydrodipicolinate (HTPA) to tetrahydrodipicolinate.</text>
</comment>
<dbReference type="GO" id="GO:0050661">
    <property type="term" value="F:NADP binding"/>
    <property type="evidence" value="ECO:0007669"/>
    <property type="project" value="UniProtKB-UniRule"/>
</dbReference>
<dbReference type="Pfam" id="PF05173">
    <property type="entry name" value="DapB_C"/>
    <property type="match status" value="1"/>
</dbReference>
<dbReference type="InterPro" id="IPR023940">
    <property type="entry name" value="DHDPR_bac"/>
</dbReference>
<comment type="caution">
    <text evidence="13">Was originally thought to be a dihydrodipicolinate reductase (DHDPR), catalyzing the conversion of dihydrodipicolinate to tetrahydrodipicolinate. However, it was shown in E.coli that the substrate of the enzymatic reaction is not dihydrodipicolinate (DHDP) but in fact (2S,4S)-4-hydroxy-2,3,4,5-tetrahydrodipicolinic acid (HTPA), the product released by the DapA-catalyzed reaction.</text>
</comment>
<dbReference type="Gene3D" id="3.30.360.10">
    <property type="entry name" value="Dihydrodipicolinate Reductase, domain 2"/>
    <property type="match status" value="1"/>
</dbReference>
<evidence type="ECO:0000256" key="1">
    <source>
        <dbReference type="ARBA" id="ARBA00006642"/>
    </source>
</evidence>
<dbReference type="Pfam" id="PF01113">
    <property type="entry name" value="DapB_N"/>
    <property type="match status" value="1"/>
</dbReference>
<dbReference type="InterPro" id="IPR036291">
    <property type="entry name" value="NAD(P)-bd_dom_sf"/>
</dbReference>
<dbReference type="Proteomes" id="UP000198157">
    <property type="component" value="Unassembled WGS sequence"/>
</dbReference>
<dbReference type="InterPro" id="IPR000846">
    <property type="entry name" value="DapB_N"/>
</dbReference>
<dbReference type="GO" id="GO:0051287">
    <property type="term" value="F:NAD binding"/>
    <property type="evidence" value="ECO:0007669"/>
    <property type="project" value="UniProtKB-UniRule"/>
</dbReference>
<comment type="catalytic activity">
    <reaction evidence="11 13">
        <text>(S)-2,3,4,5-tetrahydrodipicolinate + NADP(+) + H2O = (2S,4S)-4-hydroxy-2,3,4,5-tetrahydrodipicolinate + NADPH + H(+)</text>
        <dbReference type="Rhea" id="RHEA:35331"/>
        <dbReference type="ChEBI" id="CHEBI:15377"/>
        <dbReference type="ChEBI" id="CHEBI:15378"/>
        <dbReference type="ChEBI" id="CHEBI:16845"/>
        <dbReference type="ChEBI" id="CHEBI:57783"/>
        <dbReference type="ChEBI" id="CHEBI:58349"/>
        <dbReference type="ChEBI" id="CHEBI:67139"/>
        <dbReference type="EC" id="1.17.1.8"/>
    </reaction>
</comment>
<protein>
    <recommendedName>
        <fullName evidence="10 13">4-hydroxy-tetrahydrodipicolinate reductase</fullName>
        <shortName evidence="13">HTPA reductase</shortName>
        <ecNumber evidence="10 13">1.17.1.8</ecNumber>
    </recommendedName>
</protein>
<dbReference type="GO" id="GO:0008839">
    <property type="term" value="F:4-hydroxy-tetrahydrodipicolinate reductase"/>
    <property type="evidence" value="ECO:0007669"/>
    <property type="project" value="UniProtKB-UniRule"/>
</dbReference>
<dbReference type="NCBIfam" id="TIGR00036">
    <property type="entry name" value="dapB"/>
    <property type="match status" value="1"/>
</dbReference>
<dbReference type="UniPathway" id="UPA00034">
    <property type="reaction ID" value="UER00018"/>
</dbReference>
<feature type="active site" description="Proton donor/acceptor" evidence="13">
    <location>
        <position position="149"/>
    </location>
</feature>
<comment type="caution">
    <text evidence="13">Lacks conserved residue(s) required for the propagation of feature annotation.</text>
</comment>
<dbReference type="AlphaFoldDB" id="A0A246HIC5"/>
<keyword evidence="8 13" id="KW-0457">Lysine biosynthesis</keyword>
<keyword evidence="5 13" id="KW-0220">Diaminopimelate biosynthesis</keyword>
<dbReference type="CDD" id="cd02274">
    <property type="entry name" value="DHDPR_N"/>
    <property type="match status" value="1"/>
</dbReference>
<feature type="domain" description="Dihydrodipicolinate reductase C-terminal" evidence="15">
    <location>
        <begin position="123"/>
        <end position="237"/>
    </location>
</feature>
<proteinExistence type="inferred from homology"/>
<dbReference type="InterPro" id="IPR022663">
    <property type="entry name" value="DapB_C"/>
</dbReference>
<evidence type="ECO:0000313" key="16">
    <source>
        <dbReference type="EMBL" id="OWQ50106.1"/>
    </source>
</evidence>
<dbReference type="SUPFAM" id="SSF51735">
    <property type="entry name" value="NAD(P)-binding Rossmann-fold domains"/>
    <property type="match status" value="1"/>
</dbReference>
<feature type="binding site" evidence="13">
    <location>
        <begin position="159"/>
        <end position="160"/>
    </location>
    <ligand>
        <name>(S)-2,3,4,5-tetrahydrodipicolinate</name>
        <dbReference type="ChEBI" id="CHEBI:16845"/>
    </ligand>
</feature>
<evidence type="ECO:0000256" key="4">
    <source>
        <dbReference type="ARBA" id="ARBA00022857"/>
    </source>
</evidence>
<evidence type="ECO:0000256" key="6">
    <source>
        <dbReference type="ARBA" id="ARBA00023002"/>
    </source>
</evidence>
<dbReference type="PROSITE" id="PS01298">
    <property type="entry name" value="DAPB"/>
    <property type="match status" value="1"/>
</dbReference>
<feature type="binding site" evidence="13">
    <location>
        <begin position="93"/>
        <end position="95"/>
    </location>
    <ligand>
        <name>NAD(+)</name>
        <dbReference type="ChEBI" id="CHEBI:57540"/>
    </ligand>
</feature>
<keyword evidence="6 13" id="KW-0560">Oxidoreductase</keyword>
<name>A0A246HIC5_STEMA</name>
<gene>
    <name evidence="13" type="primary">dapB</name>
    <name evidence="16" type="ORF">CEE60_17455</name>
</gene>
<comment type="pathway">
    <text evidence="9 13">Amino-acid biosynthesis; L-lysine biosynthesis via DAP pathway; (S)-tetrahydrodipicolinate from L-aspartate: step 4/4.</text>
</comment>
<dbReference type="InterPro" id="IPR022664">
    <property type="entry name" value="DapB_N_CS"/>
</dbReference>
<dbReference type="GO" id="GO:0009089">
    <property type="term" value="P:lysine biosynthetic process via diaminopimelate"/>
    <property type="evidence" value="ECO:0007669"/>
    <property type="project" value="UniProtKB-UniRule"/>
</dbReference>
<dbReference type="PANTHER" id="PTHR20836">
    <property type="entry name" value="DIHYDRODIPICOLINATE REDUCTASE"/>
    <property type="match status" value="1"/>
</dbReference>
<evidence type="ECO:0000259" key="15">
    <source>
        <dbReference type="Pfam" id="PF05173"/>
    </source>
</evidence>
<evidence type="ECO:0000256" key="9">
    <source>
        <dbReference type="ARBA" id="ARBA00037922"/>
    </source>
</evidence>
<feature type="domain" description="Dihydrodipicolinate reductase N-terminal" evidence="14">
    <location>
        <begin position="7"/>
        <end position="120"/>
    </location>
</feature>
<comment type="caution">
    <text evidence="16">The sequence shown here is derived from an EMBL/GenBank/DDBJ whole genome shotgun (WGS) entry which is preliminary data.</text>
</comment>